<proteinExistence type="predicted"/>
<sequence>MKHIPKEQMNLYILDQLTDENRKTMENHLYSCEACLDSYLQLMENSLVEDSVSDFFTEKTIARIQHDSKPSSKSSNASSLFSKSIIHYVLAAGLTLILMFSGVFDNMISLTDRAEVSPKQSLTEQLMKKTDQLLEEMKGDHN</sequence>
<reference evidence="2 3" key="1">
    <citation type="submission" date="2018-05" db="EMBL/GenBank/DDBJ databases">
        <title>Genomic analysis of Gracilibacillus dipsosauri DD1 reveals novel features of a salt-tolerant amylase.</title>
        <authorList>
            <person name="Deutch C.E."/>
            <person name="Yang S."/>
        </authorList>
    </citation>
    <scope>NUCLEOTIDE SEQUENCE [LARGE SCALE GENOMIC DNA]</scope>
    <source>
        <strain evidence="2 3">DD1</strain>
    </source>
</reference>
<dbReference type="RefSeq" id="WP_109984131.1">
    <property type="nucleotide sequence ID" value="NZ_QGTD01000008.1"/>
</dbReference>
<gene>
    <name evidence="2" type="ORF">DLJ74_08375</name>
</gene>
<name>A0A317KY53_9BACI</name>
<evidence type="ECO:0008006" key="4">
    <source>
        <dbReference type="Google" id="ProtNLM"/>
    </source>
</evidence>
<evidence type="ECO:0000313" key="2">
    <source>
        <dbReference type="EMBL" id="PWU68451.1"/>
    </source>
</evidence>
<dbReference type="EMBL" id="QGTD01000008">
    <property type="protein sequence ID" value="PWU68451.1"/>
    <property type="molecule type" value="Genomic_DNA"/>
</dbReference>
<evidence type="ECO:0000256" key="1">
    <source>
        <dbReference type="SAM" id="Phobius"/>
    </source>
</evidence>
<dbReference type="Gene3D" id="1.10.10.1320">
    <property type="entry name" value="Anti-sigma factor, zinc-finger domain"/>
    <property type="match status" value="1"/>
</dbReference>
<keyword evidence="3" id="KW-1185">Reference proteome</keyword>
<keyword evidence="1" id="KW-0472">Membrane</keyword>
<comment type="caution">
    <text evidence="2">The sequence shown here is derived from an EMBL/GenBank/DDBJ whole genome shotgun (WGS) entry which is preliminary data.</text>
</comment>
<keyword evidence="1" id="KW-0812">Transmembrane</keyword>
<keyword evidence="1" id="KW-1133">Transmembrane helix</keyword>
<organism evidence="2 3">
    <name type="scientific">Gracilibacillus dipsosauri</name>
    <dbReference type="NCBI Taxonomy" id="178340"/>
    <lineage>
        <taxon>Bacteria</taxon>
        <taxon>Bacillati</taxon>
        <taxon>Bacillota</taxon>
        <taxon>Bacilli</taxon>
        <taxon>Bacillales</taxon>
        <taxon>Bacillaceae</taxon>
        <taxon>Gracilibacillus</taxon>
    </lineage>
</organism>
<accession>A0A317KY53</accession>
<protein>
    <recommendedName>
        <fullName evidence="4">Zinc-finger domain-containing protein</fullName>
    </recommendedName>
</protein>
<dbReference type="InterPro" id="IPR041916">
    <property type="entry name" value="Anti_sigma_zinc_sf"/>
</dbReference>
<dbReference type="AlphaFoldDB" id="A0A317KY53"/>
<evidence type="ECO:0000313" key="3">
    <source>
        <dbReference type="Proteomes" id="UP000245624"/>
    </source>
</evidence>
<dbReference type="Proteomes" id="UP000245624">
    <property type="component" value="Unassembled WGS sequence"/>
</dbReference>
<feature type="transmembrane region" description="Helical" evidence="1">
    <location>
        <begin position="85"/>
        <end position="104"/>
    </location>
</feature>
<dbReference type="OrthoDB" id="1955013at2"/>